<evidence type="ECO:0000313" key="1">
    <source>
        <dbReference type="EMBL" id="JAH57907.1"/>
    </source>
</evidence>
<accession>A0A0E9TWS3</accession>
<proteinExistence type="predicted"/>
<sequence>MLFFHFSFCCSCLVFTPLLFTTPLGF</sequence>
<protein>
    <submittedName>
        <fullName evidence="1">Uncharacterized protein</fullName>
    </submittedName>
</protein>
<reference evidence="1" key="2">
    <citation type="journal article" date="2015" name="Fish Shellfish Immunol.">
        <title>Early steps in the European eel (Anguilla anguilla)-Vibrio vulnificus interaction in the gills: Role of the RtxA13 toxin.</title>
        <authorList>
            <person name="Callol A."/>
            <person name="Pajuelo D."/>
            <person name="Ebbesson L."/>
            <person name="Teles M."/>
            <person name="MacKenzie S."/>
            <person name="Amaro C."/>
        </authorList>
    </citation>
    <scope>NUCLEOTIDE SEQUENCE</scope>
</reference>
<reference evidence="1" key="1">
    <citation type="submission" date="2014-11" db="EMBL/GenBank/DDBJ databases">
        <authorList>
            <person name="Amaro Gonzalez C."/>
        </authorList>
    </citation>
    <scope>NUCLEOTIDE SEQUENCE</scope>
</reference>
<dbReference type="EMBL" id="GBXM01050670">
    <property type="protein sequence ID" value="JAH57907.1"/>
    <property type="molecule type" value="Transcribed_RNA"/>
</dbReference>
<dbReference type="AlphaFoldDB" id="A0A0E9TWS3"/>
<name>A0A0E9TWS3_ANGAN</name>
<organism evidence="1">
    <name type="scientific">Anguilla anguilla</name>
    <name type="common">European freshwater eel</name>
    <name type="synonym">Muraena anguilla</name>
    <dbReference type="NCBI Taxonomy" id="7936"/>
    <lineage>
        <taxon>Eukaryota</taxon>
        <taxon>Metazoa</taxon>
        <taxon>Chordata</taxon>
        <taxon>Craniata</taxon>
        <taxon>Vertebrata</taxon>
        <taxon>Euteleostomi</taxon>
        <taxon>Actinopterygii</taxon>
        <taxon>Neopterygii</taxon>
        <taxon>Teleostei</taxon>
        <taxon>Anguilliformes</taxon>
        <taxon>Anguillidae</taxon>
        <taxon>Anguilla</taxon>
    </lineage>
</organism>